<name>A0AA39GWU6_9BILA</name>
<dbReference type="AlphaFoldDB" id="A0AA39GWU6"/>
<organism evidence="2 3">
    <name type="scientific">Steinernema hermaphroditum</name>
    <dbReference type="NCBI Taxonomy" id="289476"/>
    <lineage>
        <taxon>Eukaryota</taxon>
        <taxon>Metazoa</taxon>
        <taxon>Ecdysozoa</taxon>
        <taxon>Nematoda</taxon>
        <taxon>Chromadorea</taxon>
        <taxon>Rhabditida</taxon>
        <taxon>Tylenchina</taxon>
        <taxon>Panagrolaimomorpha</taxon>
        <taxon>Strongyloidoidea</taxon>
        <taxon>Steinernematidae</taxon>
        <taxon>Steinernema</taxon>
    </lineage>
</organism>
<dbReference type="EMBL" id="JAUCMV010000005">
    <property type="protein sequence ID" value="KAK0394243.1"/>
    <property type="molecule type" value="Genomic_DNA"/>
</dbReference>
<gene>
    <name evidence="2" type="ORF">QR680_000646</name>
</gene>
<feature type="transmembrane region" description="Helical" evidence="1">
    <location>
        <begin position="171"/>
        <end position="192"/>
    </location>
</feature>
<sequence length="298" mass="33728">MGLSDEQAYLALAEYIVMIMCLSVSSVLSTLLLYYQHKFKQPLSYMLTTYLYVILLECALSFPNVVYMTLFWKKTNPQYNGVIIYYTGISSHIAIVQYEVATFFLLVERNLTLHFPFSQNKLRYLIHLTFIAGAAACVPTIPLSLMTPISAKTKDACWAINCSVDNFKNGYFIYMKVLLCMMNSFAGVFFIISLKKHNKTVRNLTSTEASASSGQSKSQKTSNKIVMYSFALSLMVDFLPAIADIVIYNVTGRTLSHYVGPYSRLGSFLGVLFSSVIYYRMMRKTHVTKHAVVTVIRT</sequence>
<proteinExistence type="predicted"/>
<evidence type="ECO:0000256" key="1">
    <source>
        <dbReference type="SAM" id="Phobius"/>
    </source>
</evidence>
<feature type="transmembrane region" description="Helical" evidence="1">
    <location>
        <begin position="225"/>
        <end position="250"/>
    </location>
</feature>
<feature type="transmembrane region" description="Helical" evidence="1">
    <location>
        <begin position="83"/>
        <end position="107"/>
    </location>
</feature>
<feature type="transmembrane region" description="Helical" evidence="1">
    <location>
        <begin position="128"/>
        <end position="151"/>
    </location>
</feature>
<keyword evidence="1" id="KW-0472">Membrane</keyword>
<protein>
    <submittedName>
        <fullName evidence="2">Uncharacterized protein</fullName>
    </submittedName>
</protein>
<evidence type="ECO:0000313" key="3">
    <source>
        <dbReference type="Proteomes" id="UP001175271"/>
    </source>
</evidence>
<feature type="transmembrane region" description="Helical" evidence="1">
    <location>
        <begin position="12"/>
        <end position="35"/>
    </location>
</feature>
<reference evidence="2" key="1">
    <citation type="submission" date="2023-06" db="EMBL/GenBank/DDBJ databases">
        <title>Genomic analysis of the entomopathogenic nematode Steinernema hermaphroditum.</title>
        <authorList>
            <person name="Schwarz E.M."/>
            <person name="Heppert J.K."/>
            <person name="Baniya A."/>
            <person name="Schwartz H.T."/>
            <person name="Tan C.-H."/>
            <person name="Antoshechkin I."/>
            <person name="Sternberg P.W."/>
            <person name="Goodrich-Blair H."/>
            <person name="Dillman A.R."/>
        </authorList>
    </citation>
    <scope>NUCLEOTIDE SEQUENCE</scope>
    <source>
        <strain evidence="2">PS9179</strain>
        <tissue evidence="2">Whole animal</tissue>
    </source>
</reference>
<keyword evidence="1" id="KW-0812">Transmembrane</keyword>
<accession>A0AA39GWU6</accession>
<dbReference type="Proteomes" id="UP001175271">
    <property type="component" value="Unassembled WGS sequence"/>
</dbReference>
<keyword evidence="3" id="KW-1185">Reference proteome</keyword>
<comment type="caution">
    <text evidence="2">The sequence shown here is derived from an EMBL/GenBank/DDBJ whole genome shotgun (WGS) entry which is preliminary data.</text>
</comment>
<feature type="transmembrane region" description="Helical" evidence="1">
    <location>
        <begin position="262"/>
        <end position="279"/>
    </location>
</feature>
<evidence type="ECO:0000313" key="2">
    <source>
        <dbReference type="EMBL" id="KAK0394243.1"/>
    </source>
</evidence>
<keyword evidence="1" id="KW-1133">Transmembrane helix</keyword>
<feature type="transmembrane region" description="Helical" evidence="1">
    <location>
        <begin position="47"/>
        <end position="71"/>
    </location>
</feature>